<dbReference type="PANTHER" id="PTHR39169">
    <property type="match status" value="1"/>
</dbReference>
<gene>
    <name evidence="1" type="ORF">AB4566_15915</name>
</gene>
<accession>A0ABV4NEI1</accession>
<dbReference type="InterPro" id="IPR011008">
    <property type="entry name" value="Dimeric_a/b-barrel"/>
</dbReference>
<dbReference type="Gene3D" id="3.30.70.100">
    <property type="match status" value="1"/>
</dbReference>
<reference evidence="1 2" key="1">
    <citation type="journal article" date="2024" name="ISME J.">
        <title>Tailless and filamentous prophages are predominant in marine Vibrio.</title>
        <authorList>
            <person name="Steensen K."/>
            <person name="Seneca J."/>
            <person name="Bartlau N."/>
            <person name="Yu X.A."/>
            <person name="Hussain F.A."/>
            <person name="Polz M.F."/>
        </authorList>
    </citation>
    <scope>NUCLEOTIDE SEQUENCE [LARGE SCALE GENOMIC DNA]</scope>
    <source>
        <strain evidence="1 2">10N.222.51.A1</strain>
    </source>
</reference>
<keyword evidence="2" id="KW-1185">Reference proteome</keyword>
<dbReference type="GO" id="GO:0004497">
    <property type="term" value="F:monooxygenase activity"/>
    <property type="evidence" value="ECO:0007669"/>
    <property type="project" value="UniProtKB-KW"/>
</dbReference>
<dbReference type="SUPFAM" id="SSF54909">
    <property type="entry name" value="Dimeric alpha+beta barrel"/>
    <property type="match status" value="1"/>
</dbReference>
<dbReference type="Pfam" id="PF08803">
    <property type="entry name" value="ydhR"/>
    <property type="match status" value="1"/>
</dbReference>
<evidence type="ECO:0000313" key="2">
    <source>
        <dbReference type="Proteomes" id="UP001570417"/>
    </source>
</evidence>
<dbReference type="InterPro" id="IPR014910">
    <property type="entry name" value="YdhR"/>
</dbReference>
<name>A0ABV4NEI1_9VIBR</name>
<dbReference type="RefSeq" id="WP_372266994.1">
    <property type="nucleotide sequence ID" value="NZ_JBFRUW010000060.1"/>
</dbReference>
<organism evidence="1 2">
    <name type="scientific">Vibrio gallaecicus</name>
    <dbReference type="NCBI Taxonomy" id="552386"/>
    <lineage>
        <taxon>Bacteria</taxon>
        <taxon>Pseudomonadati</taxon>
        <taxon>Pseudomonadota</taxon>
        <taxon>Gammaproteobacteria</taxon>
        <taxon>Vibrionales</taxon>
        <taxon>Vibrionaceae</taxon>
        <taxon>Vibrio</taxon>
    </lineage>
</organism>
<dbReference type="Proteomes" id="UP001570417">
    <property type="component" value="Unassembled WGS sequence"/>
</dbReference>
<protein>
    <submittedName>
        <fullName evidence="1">Monooxygenase</fullName>
    </submittedName>
</protein>
<dbReference type="NCBIfam" id="NF008333">
    <property type="entry name" value="PRK11118.1"/>
    <property type="match status" value="1"/>
</dbReference>
<proteinExistence type="predicted"/>
<sequence length="104" mass="11635">MKLLQVDFGFKGPFGEDMANALVELANSINNEPGMVWKVWTESEKDQMGGGIYLFEDEPSAQAYLEMHTTRLQNMGINDVRGFIFDINQPLTAINRGPVAQVVQ</sequence>
<evidence type="ECO:0000313" key="1">
    <source>
        <dbReference type="EMBL" id="MFA0569758.1"/>
    </source>
</evidence>
<dbReference type="EMBL" id="JBFRUW010000060">
    <property type="protein sequence ID" value="MFA0569758.1"/>
    <property type="molecule type" value="Genomic_DNA"/>
</dbReference>
<comment type="caution">
    <text evidence="1">The sequence shown here is derived from an EMBL/GenBank/DDBJ whole genome shotgun (WGS) entry which is preliminary data.</text>
</comment>
<dbReference type="PANTHER" id="PTHR39169:SF1">
    <property type="entry name" value="MONOOXYGENASE YDHR-RELATED"/>
    <property type="match status" value="1"/>
</dbReference>
<keyword evidence="1" id="KW-0503">Monooxygenase</keyword>
<keyword evidence="1" id="KW-0560">Oxidoreductase</keyword>